<dbReference type="AlphaFoldDB" id="A0A1V3L6W2"/>
<dbReference type="EMBL" id="MLAI01000019">
    <property type="protein sequence ID" value="OOF85679.1"/>
    <property type="molecule type" value="Genomic_DNA"/>
</dbReference>
<dbReference type="PANTHER" id="PTHR30349:SF41">
    <property type="entry name" value="INTEGRASE_RECOMBINASE PROTEIN MJ0367-RELATED"/>
    <property type="match status" value="1"/>
</dbReference>
<name>A0A1V3L6W2_9PAST</name>
<dbReference type="Proteomes" id="UP000189353">
    <property type="component" value="Unassembled WGS sequence"/>
</dbReference>
<feature type="domain" description="Tyr recombinase" evidence="5">
    <location>
        <begin position="180"/>
        <end position="414"/>
    </location>
</feature>
<dbReference type="GO" id="GO:0006310">
    <property type="term" value="P:DNA recombination"/>
    <property type="evidence" value="ECO:0007669"/>
    <property type="project" value="UniProtKB-KW"/>
</dbReference>
<reference evidence="6 7" key="1">
    <citation type="submission" date="2016-10" db="EMBL/GenBank/DDBJ databases">
        <title>Rodentibacter gen. nov. and new species.</title>
        <authorList>
            <person name="Christensen H."/>
        </authorList>
    </citation>
    <scope>NUCLEOTIDE SEQUENCE [LARGE SCALE GENOMIC DNA]</scope>
    <source>
        <strain evidence="6 7">Ppn158</strain>
    </source>
</reference>
<dbReference type="PANTHER" id="PTHR30349">
    <property type="entry name" value="PHAGE INTEGRASE-RELATED"/>
    <property type="match status" value="1"/>
</dbReference>
<protein>
    <submittedName>
        <fullName evidence="6">Integrase</fullName>
    </submittedName>
</protein>
<evidence type="ECO:0000313" key="6">
    <source>
        <dbReference type="EMBL" id="OOF85679.1"/>
    </source>
</evidence>
<proteinExistence type="inferred from homology"/>
<dbReference type="CDD" id="cd00397">
    <property type="entry name" value="DNA_BRE_C"/>
    <property type="match status" value="1"/>
</dbReference>
<dbReference type="InterPro" id="IPR011010">
    <property type="entry name" value="DNA_brk_join_enz"/>
</dbReference>
<dbReference type="GO" id="GO:0015074">
    <property type="term" value="P:DNA integration"/>
    <property type="evidence" value="ECO:0007669"/>
    <property type="project" value="UniProtKB-KW"/>
</dbReference>
<dbReference type="RefSeq" id="WP_077553065.1">
    <property type="nucleotide sequence ID" value="NZ_MLAI01000019.1"/>
</dbReference>
<comment type="similarity">
    <text evidence="1">Belongs to the 'phage' integrase family.</text>
</comment>
<dbReference type="Pfam" id="PF00589">
    <property type="entry name" value="Phage_integrase"/>
    <property type="match status" value="1"/>
</dbReference>
<dbReference type="InterPro" id="IPR002104">
    <property type="entry name" value="Integrase_catalytic"/>
</dbReference>
<keyword evidence="3" id="KW-0238">DNA-binding</keyword>
<dbReference type="InterPro" id="IPR050090">
    <property type="entry name" value="Tyrosine_recombinase_XerCD"/>
</dbReference>
<dbReference type="GO" id="GO:0003677">
    <property type="term" value="F:DNA binding"/>
    <property type="evidence" value="ECO:0007669"/>
    <property type="project" value="UniProtKB-KW"/>
</dbReference>
<evidence type="ECO:0000259" key="5">
    <source>
        <dbReference type="PROSITE" id="PS51898"/>
    </source>
</evidence>
<dbReference type="PROSITE" id="PS51898">
    <property type="entry name" value="TYR_RECOMBINASE"/>
    <property type="match status" value="1"/>
</dbReference>
<keyword evidence="4" id="KW-0233">DNA recombination</keyword>
<gene>
    <name evidence="6" type="ORF">BKG88_06760</name>
</gene>
<evidence type="ECO:0000256" key="4">
    <source>
        <dbReference type="ARBA" id="ARBA00023172"/>
    </source>
</evidence>
<organism evidence="6 7">
    <name type="scientific">Rodentibacter ratti</name>
    <dbReference type="NCBI Taxonomy" id="1906745"/>
    <lineage>
        <taxon>Bacteria</taxon>
        <taxon>Pseudomonadati</taxon>
        <taxon>Pseudomonadota</taxon>
        <taxon>Gammaproteobacteria</taxon>
        <taxon>Pasteurellales</taxon>
        <taxon>Pasteurellaceae</taxon>
        <taxon>Rodentibacter</taxon>
    </lineage>
</organism>
<evidence type="ECO:0000256" key="3">
    <source>
        <dbReference type="ARBA" id="ARBA00023125"/>
    </source>
</evidence>
<sequence length="426" mass="49834">MYRLETTLFSNGERFPLLINEKTGIPDFYSTLWVTVELRNQSAVNTIRNKLVTIQWLMNWEKDNQLAISDLMHKEIILSENQLESLVQHMRLNVTIQKSTNITKRKVLVKGKTQFIDVYSSVSLSHQYNRLTNLAEYMLFLSKIMYISDEYLEKVKRVLTFIKASRPQNHKTLSIQKESELPEGLLNEFMCVSNCSNPNNPFQDVGIRKRNHLMFILLKELGIRRGELLSIQIPFIDIGTAKSSITIRRTHDDKFDTRKIQAMSKTKERRLPISQSIAKLIDDYIMNYRSKIPNANKHPYLFVTHRKGKTQGSPISTSSFDNVIVPTMKKVDPKFSIIHPHIFRHEWNLDFSRKIDKNNQRVNNDSSHKDFISPGKEAKMRQHLMGHTSEKSGNIYNQRYIKEKANKILLELQAEFQKKVDDYESE</sequence>
<dbReference type="OrthoDB" id="6819422at2"/>
<dbReference type="Gene3D" id="1.10.443.10">
    <property type="entry name" value="Intergrase catalytic core"/>
    <property type="match status" value="1"/>
</dbReference>
<evidence type="ECO:0000313" key="7">
    <source>
        <dbReference type="Proteomes" id="UP000189353"/>
    </source>
</evidence>
<accession>A0A1V3L6W2</accession>
<comment type="caution">
    <text evidence="6">The sequence shown here is derived from an EMBL/GenBank/DDBJ whole genome shotgun (WGS) entry which is preliminary data.</text>
</comment>
<dbReference type="InterPro" id="IPR013762">
    <property type="entry name" value="Integrase-like_cat_sf"/>
</dbReference>
<evidence type="ECO:0000256" key="1">
    <source>
        <dbReference type="ARBA" id="ARBA00008857"/>
    </source>
</evidence>
<keyword evidence="2" id="KW-0229">DNA integration</keyword>
<dbReference type="SUPFAM" id="SSF56349">
    <property type="entry name" value="DNA breaking-rejoining enzymes"/>
    <property type="match status" value="1"/>
</dbReference>
<evidence type="ECO:0000256" key="2">
    <source>
        <dbReference type="ARBA" id="ARBA00022908"/>
    </source>
</evidence>